<accession>U4KL35</accession>
<dbReference type="KEGG" id="apal:BN85410070"/>
<dbReference type="AlphaFoldDB" id="U4KL35"/>
<sequence length="349" mass="41469">MKALQNMERIQVNHEVMLLLLSVYESKGKEFYYDELFSRDSNVYEKKVVLDNAYYFAKIFSFDLTDSRLKLLAKKDLLSKNKEEQFYINIREALTLVQKNPKDFELLVNEISDLAKLLSEQTNPIKYQTYKSEEIAILATKKEKSKKEDLEKLIELFNKQIKTKQYELSQLIANFYVDFLNMKIFSDKNQEIALILLYALLIKHFNVFKYVSFFKNFNDFKTIWKSGLDQANYYWETHYAQTDLLSRVLVDILKKSYEEVDEFSREYAFEKNLNKSDNIENTISKGNEVFTKEDIRKAHPTVSEATIDRTLKRLKDENIIRPLGKGRSSKWIRIVESRNKNKDQQLTLF</sequence>
<dbReference type="STRING" id="1318466.BN85410070"/>
<proteinExistence type="predicted"/>
<keyword evidence="3" id="KW-1185">Reference proteome</keyword>
<dbReference type="HOGENOM" id="CLU_793714_0_0_14"/>
<evidence type="ECO:0000313" key="3">
    <source>
        <dbReference type="Proteomes" id="UP000032740"/>
    </source>
</evidence>
<organism evidence="2 3">
    <name type="scientific">Alteracholeplasma palmae (strain ATCC 49389 / J233)</name>
    <name type="common">Acholeplasma palmae</name>
    <dbReference type="NCBI Taxonomy" id="1318466"/>
    <lineage>
        <taxon>Bacteria</taxon>
        <taxon>Bacillati</taxon>
        <taxon>Mycoplasmatota</taxon>
        <taxon>Mollicutes</taxon>
        <taxon>Acholeplasmatales</taxon>
        <taxon>Acholeplasmataceae</taxon>
        <taxon>Acholeplasma</taxon>
    </lineage>
</organism>
<name>U4KL35_ALTPJ</name>
<feature type="coiled-coil region" evidence="1">
    <location>
        <begin position="140"/>
        <end position="167"/>
    </location>
</feature>
<evidence type="ECO:0000313" key="2">
    <source>
        <dbReference type="EMBL" id="CCV64584.1"/>
    </source>
</evidence>
<evidence type="ECO:0008006" key="4">
    <source>
        <dbReference type="Google" id="ProtNLM"/>
    </source>
</evidence>
<dbReference type="Gene3D" id="1.10.3290.10">
    <property type="entry name" value="Fido-like domain"/>
    <property type="match status" value="1"/>
</dbReference>
<dbReference type="OrthoDB" id="9813719at2"/>
<dbReference type="RefSeq" id="WP_026660735.1">
    <property type="nucleotide sequence ID" value="NC_022538.1"/>
</dbReference>
<gene>
    <name evidence="2" type="ORF">BN85410070</name>
</gene>
<dbReference type="EMBL" id="FO681347">
    <property type="protein sequence ID" value="CCV64584.1"/>
    <property type="molecule type" value="Genomic_DNA"/>
</dbReference>
<dbReference type="Proteomes" id="UP000032740">
    <property type="component" value="Chromosome"/>
</dbReference>
<evidence type="ECO:0000256" key="1">
    <source>
        <dbReference type="SAM" id="Coils"/>
    </source>
</evidence>
<keyword evidence="1" id="KW-0175">Coiled coil</keyword>
<reference evidence="2 3" key="1">
    <citation type="journal article" date="2013" name="J. Mol. Microbiol. Biotechnol.">
        <title>Analysis of the Complete Genomes of Acholeplasma brassicae , A. palmae and A. laidlawii and Their Comparison to the Obligate Parasites from ' Candidatus Phytoplasma'.</title>
        <authorList>
            <person name="Kube M."/>
            <person name="Siewert C."/>
            <person name="Migdoll A.M."/>
            <person name="Duduk B."/>
            <person name="Holz S."/>
            <person name="Rabus R."/>
            <person name="Seemuller E."/>
            <person name="Mitrovic J."/>
            <person name="Muller I."/>
            <person name="Buttner C."/>
            <person name="Reinhardt R."/>
        </authorList>
    </citation>
    <scope>NUCLEOTIDE SEQUENCE [LARGE SCALE GENOMIC DNA]</scope>
    <source>
        <strain evidence="2 3">J233</strain>
    </source>
</reference>
<protein>
    <recommendedName>
        <fullName evidence="4">Fido domain-containing protein</fullName>
    </recommendedName>
</protein>
<dbReference type="InterPro" id="IPR036597">
    <property type="entry name" value="Fido-like_dom_sf"/>
</dbReference>